<keyword evidence="1" id="KW-0393">Immunoglobulin domain</keyword>
<dbReference type="InterPro" id="IPR003598">
    <property type="entry name" value="Ig_sub2"/>
</dbReference>
<feature type="domain" description="Ig-like" evidence="2">
    <location>
        <begin position="70"/>
        <end position="152"/>
    </location>
</feature>
<dbReference type="Gene3D" id="2.60.120.290">
    <property type="entry name" value="Spermadhesin, CUB domain"/>
    <property type="match status" value="1"/>
</dbReference>
<dbReference type="Proteomes" id="UP000285301">
    <property type="component" value="Unassembled WGS sequence"/>
</dbReference>
<proteinExistence type="predicted"/>
<organism evidence="3 4">
    <name type="scientific">Dinothrombium tinctorium</name>
    <dbReference type="NCBI Taxonomy" id="1965070"/>
    <lineage>
        <taxon>Eukaryota</taxon>
        <taxon>Metazoa</taxon>
        <taxon>Ecdysozoa</taxon>
        <taxon>Arthropoda</taxon>
        <taxon>Chelicerata</taxon>
        <taxon>Arachnida</taxon>
        <taxon>Acari</taxon>
        <taxon>Acariformes</taxon>
        <taxon>Trombidiformes</taxon>
        <taxon>Prostigmata</taxon>
        <taxon>Anystina</taxon>
        <taxon>Parasitengona</taxon>
        <taxon>Trombidioidea</taxon>
        <taxon>Trombidiidae</taxon>
        <taxon>Dinothrombium</taxon>
    </lineage>
</organism>
<dbReference type="InterPro" id="IPR013783">
    <property type="entry name" value="Ig-like_fold"/>
</dbReference>
<dbReference type="GO" id="GO:0005886">
    <property type="term" value="C:plasma membrane"/>
    <property type="evidence" value="ECO:0007669"/>
    <property type="project" value="TreeGrafter"/>
</dbReference>
<feature type="domain" description="Ig-like" evidence="2">
    <location>
        <begin position="157"/>
        <end position="241"/>
    </location>
</feature>
<sequence>MHKALTEKIDLQISSLNKQISILNSTLDIAKQSITKFIEDPSQNIEKADKSDFVKRFFYITNKIDTCAVPATVKTYPSSRNLTVKEGLDINLSCEPKGFPLPSIRWISPEEEEIGTDAKLSIHKSSRYDTGVYKCVVDNEVGPPLVARFNVQVEYEPKVVIHRRKIYTGLKQNITLKCDIEANPMGIIQWWKNETNIAFEGENISANNTFVTSSFPIYIQSMNDFGFYSCEAVNKLGKSIDYAHIVASPPFNITITDFPSFQNHDFDFHFEAYSYSPITQYRLNINGSYVFEISKKANEYEARKIDEVLLYRSSIRLQSLDLKTVYQVKLDAKNEFGWSINQRIYTFPLICGNNLTARDFWQTMFLNQLSCTSFINSPITSKAIEINFVENCDYYNCQGYRLAVYDVSKNEKKLITKMRSNDTIMSNSSSIFVNFYSDYYTRMKFKFRAVNQEI</sequence>
<dbReference type="SMART" id="SM00408">
    <property type="entry name" value="IGc2"/>
    <property type="match status" value="2"/>
</dbReference>
<dbReference type="InterPro" id="IPR003599">
    <property type="entry name" value="Ig_sub"/>
</dbReference>
<dbReference type="STRING" id="1965070.A0A443QDC6"/>
<keyword evidence="4" id="KW-1185">Reference proteome</keyword>
<dbReference type="GO" id="GO:0030424">
    <property type="term" value="C:axon"/>
    <property type="evidence" value="ECO:0007669"/>
    <property type="project" value="TreeGrafter"/>
</dbReference>
<dbReference type="PANTHER" id="PTHR45080:SF29">
    <property type="entry name" value="NEURAL CELL ADHESION MOLECULE 1-LIKE ISOFORM X1"/>
    <property type="match status" value="1"/>
</dbReference>
<dbReference type="PANTHER" id="PTHR45080">
    <property type="entry name" value="CONTACTIN 5"/>
    <property type="match status" value="1"/>
</dbReference>
<dbReference type="Gene3D" id="2.60.40.10">
    <property type="entry name" value="Immunoglobulins"/>
    <property type="match status" value="2"/>
</dbReference>
<dbReference type="EMBL" id="NCKU01010011">
    <property type="protein sequence ID" value="RWS01018.1"/>
    <property type="molecule type" value="Genomic_DNA"/>
</dbReference>
<dbReference type="InterPro" id="IPR050958">
    <property type="entry name" value="Cell_Adh-Cytoskel_Orgn"/>
</dbReference>
<comment type="caution">
    <text evidence="3">The sequence shown here is derived from an EMBL/GenBank/DDBJ whole genome shotgun (WGS) entry which is preliminary data.</text>
</comment>
<dbReference type="GO" id="GO:0043025">
    <property type="term" value="C:neuronal cell body"/>
    <property type="evidence" value="ECO:0007669"/>
    <property type="project" value="TreeGrafter"/>
</dbReference>
<dbReference type="GO" id="GO:0050808">
    <property type="term" value="P:synapse organization"/>
    <property type="evidence" value="ECO:0007669"/>
    <property type="project" value="TreeGrafter"/>
</dbReference>
<name>A0A443QDC6_9ACAR</name>
<dbReference type="GO" id="GO:0008046">
    <property type="term" value="F:axon guidance receptor activity"/>
    <property type="evidence" value="ECO:0007669"/>
    <property type="project" value="TreeGrafter"/>
</dbReference>
<dbReference type="InterPro" id="IPR036179">
    <property type="entry name" value="Ig-like_dom_sf"/>
</dbReference>
<evidence type="ECO:0000313" key="3">
    <source>
        <dbReference type="EMBL" id="RWS01018.1"/>
    </source>
</evidence>
<reference evidence="3 4" key="1">
    <citation type="journal article" date="2018" name="Gigascience">
        <title>Genomes of trombidid mites reveal novel predicted allergens and laterally-transferred genes associated with secondary metabolism.</title>
        <authorList>
            <person name="Dong X."/>
            <person name="Chaisiri K."/>
            <person name="Xia D."/>
            <person name="Armstrong S.D."/>
            <person name="Fang Y."/>
            <person name="Donnelly M.J."/>
            <person name="Kadowaki T."/>
            <person name="McGarry J.W."/>
            <person name="Darby A.C."/>
            <person name="Makepeace B.L."/>
        </authorList>
    </citation>
    <scope>NUCLEOTIDE SEQUENCE [LARGE SCALE GENOMIC DNA]</scope>
    <source>
        <strain evidence="3">UoL-WK</strain>
    </source>
</reference>
<dbReference type="PROSITE" id="PS50835">
    <property type="entry name" value="IG_LIKE"/>
    <property type="match status" value="2"/>
</dbReference>
<evidence type="ECO:0000259" key="2">
    <source>
        <dbReference type="PROSITE" id="PS50835"/>
    </source>
</evidence>
<dbReference type="Pfam" id="PF13927">
    <property type="entry name" value="Ig_3"/>
    <property type="match status" value="2"/>
</dbReference>
<evidence type="ECO:0000313" key="4">
    <source>
        <dbReference type="Proteomes" id="UP000285301"/>
    </source>
</evidence>
<dbReference type="InterPro" id="IPR035914">
    <property type="entry name" value="Sperma_CUB_dom_sf"/>
</dbReference>
<dbReference type="InterPro" id="IPR007110">
    <property type="entry name" value="Ig-like_dom"/>
</dbReference>
<protein>
    <submittedName>
        <fullName evidence="3">Lachesin-like isoform X2</fullName>
    </submittedName>
</protein>
<dbReference type="OrthoDB" id="10062932at2759"/>
<dbReference type="SUPFAM" id="SSF48726">
    <property type="entry name" value="Immunoglobulin"/>
    <property type="match status" value="2"/>
</dbReference>
<evidence type="ECO:0000256" key="1">
    <source>
        <dbReference type="ARBA" id="ARBA00023319"/>
    </source>
</evidence>
<accession>A0A443QDC6</accession>
<dbReference type="SMART" id="SM00409">
    <property type="entry name" value="IG"/>
    <property type="match status" value="2"/>
</dbReference>
<dbReference type="GO" id="GO:0007156">
    <property type="term" value="P:homophilic cell adhesion via plasma membrane adhesion molecules"/>
    <property type="evidence" value="ECO:0007669"/>
    <property type="project" value="TreeGrafter"/>
</dbReference>
<dbReference type="AlphaFoldDB" id="A0A443QDC6"/>
<gene>
    <name evidence="3" type="ORF">B4U79_16781</name>
</gene>